<protein>
    <recommendedName>
        <fullName evidence="3">Reverse transcriptase zinc-binding domain-containing protein</fullName>
    </recommendedName>
</protein>
<organism evidence="1 2">
    <name type="scientific">Setaria italica</name>
    <name type="common">Foxtail millet</name>
    <name type="synonym">Panicum italicum</name>
    <dbReference type="NCBI Taxonomy" id="4555"/>
    <lineage>
        <taxon>Eukaryota</taxon>
        <taxon>Viridiplantae</taxon>
        <taxon>Streptophyta</taxon>
        <taxon>Embryophyta</taxon>
        <taxon>Tracheophyta</taxon>
        <taxon>Spermatophyta</taxon>
        <taxon>Magnoliopsida</taxon>
        <taxon>Liliopsida</taxon>
        <taxon>Poales</taxon>
        <taxon>Poaceae</taxon>
        <taxon>PACMAD clade</taxon>
        <taxon>Panicoideae</taxon>
        <taxon>Panicodae</taxon>
        <taxon>Paniceae</taxon>
        <taxon>Cenchrinae</taxon>
        <taxon>Setaria</taxon>
    </lineage>
</organism>
<reference evidence="2" key="1">
    <citation type="journal article" date="2012" name="Nat. Biotechnol.">
        <title>Reference genome sequence of the model plant Setaria.</title>
        <authorList>
            <person name="Bennetzen J.L."/>
            <person name="Schmutz J."/>
            <person name="Wang H."/>
            <person name="Percifield R."/>
            <person name="Hawkins J."/>
            <person name="Pontaroli A.C."/>
            <person name="Estep M."/>
            <person name="Feng L."/>
            <person name="Vaughn J.N."/>
            <person name="Grimwood J."/>
            <person name="Jenkins J."/>
            <person name="Barry K."/>
            <person name="Lindquist E."/>
            <person name="Hellsten U."/>
            <person name="Deshpande S."/>
            <person name="Wang X."/>
            <person name="Wu X."/>
            <person name="Mitros T."/>
            <person name="Triplett J."/>
            <person name="Yang X."/>
            <person name="Ye C.Y."/>
            <person name="Mauro-Herrera M."/>
            <person name="Wang L."/>
            <person name="Li P."/>
            <person name="Sharma M."/>
            <person name="Sharma R."/>
            <person name="Ronald P.C."/>
            <person name="Panaud O."/>
            <person name="Kellogg E.A."/>
            <person name="Brutnell T.P."/>
            <person name="Doust A.N."/>
            <person name="Tuskan G.A."/>
            <person name="Rokhsar D."/>
            <person name="Devos K.M."/>
        </authorList>
    </citation>
    <scope>NUCLEOTIDE SEQUENCE [LARGE SCALE GENOMIC DNA]</scope>
    <source>
        <strain evidence="2">cv. Yugu1</strain>
    </source>
</reference>
<sequence length="139" mass="15921">MHLNIKVFLAKPKICSKDVVFFECRFAHAVWSVIYAASGLSQPRSVSNMFGSWLRGIGKDLKLLSLWLCRNDIIFGKKYNSSPLQVIFLIIHWLRTWVILQKPASQDLVVAASLRLAQVAKEFFTQAHGWRSSLRIDCQ</sequence>
<dbReference type="Proteomes" id="UP000004995">
    <property type="component" value="Unassembled WGS sequence"/>
</dbReference>
<evidence type="ECO:0008006" key="3">
    <source>
        <dbReference type="Google" id="ProtNLM"/>
    </source>
</evidence>
<dbReference type="OMA" id="QHETIRH"/>
<dbReference type="EMBL" id="AGNK02004507">
    <property type="status" value="NOT_ANNOTATED_CDS"/>
    <property type="molecule type" value="Genomic_DNA"/>
</dbReference>
<dbReference type="InParanoid" id="K3YEV7"/>
<dbReference type="HOGENOM" id="CLU_1848560_0_0_1"/>
<dbReference type="Gramene" id="KQK98833">
    <property type="protein sequence ID" value="KQK98833"/>
    <property type="gene ID" value="SETIT_012774mg"/>
</dbReference>
<proteinExistence type="predicted"/>
<dbReference type="EnsemblPlants" id="KQK98833">
    <property type="protein sequence ID" value="KQK98833"/>
    <property type="gene ID" value="SETIT_012774mg"/>
</dbReference>
<keyword evidence="2" id="KW-1185">Reference proteome</keyword>
<reference evidence="1" key="2">
    <citation type="submission" date="2018-08" db="UniProtKB">
        <authorList>
            <consortium name="EnsemblPlants"/>
        </authorList>
    </citation>
    <scope>IDENTIFICATION</scope>
    <source>
        <strain evidence="1">Yugu1</strain>
    </source>
</reference>
<name>K3YEV7_SETIT</name>
<dbReference type="AlphaFoldDB" id="K3YEV7"/>
<accession>K3YEV7</accession>
<evidence type="ECO:0000313" key="2">
    <source>
        <dbReference type="Proteomes" id="UP000004995"/>
    </source>
</evidence>
<evidence type="ECO:0000313" key="1">
    <source>
        <dbReference type="EnsemblPlants" id="KQK98833"/>
    </source>
</evidence>